<evidence type="ECO:0000256" key="1">
    <source>
        <dbReference type="SAM" id="MobiDB-lite"/>
    </source>
</evidence>
<dbReference type="InterPro" id="IPR029063">
    <property type="entry name" value="SAM-dependent_MTases_sf"/>
</dbReference>
<dbReference type="PANTHER" id="PTHR42912">
    <property type="entry name" value="METHYLTRANSFERASE"/>
    <property type="match status" value="1"/>
</dbReference>
<dbReference type="Gene3D" id="3.40.50.150">
    <property type="entry name" value="Vaccinia Virus protein VP39"/>
    <property type="match status" value="1"/>
</dbReference>
<dbReference type="SUPFAM" id="SSF53335">
    <property type="entry name" value="S-adenosyl-L-methionine-dependent methyltransferases"/>
    <property type="match status" value="1"/>
</dbReference>
<keyword evidence="3" id="KW-0489">Methyltransferase</keyword>
<name>A0A139A590_GONPJ</name>
<feature type="compositionally biased region" description="Polar residues" evidence="1">
    <location>
        <begin position="102"/>
        <end position="114"/>
    </location>
</feature>
<dbReference type="PANTHER" id="PTHR42912:SF80">
    <property type="entry name" value="METHYLTRANSFERASE DOMAIN-CONTAINING PROTEIN"/>
    <property type="match status" value="1"/>
</dbReference>
<sequence>MSNAPRPDGVERLDWQENKREVFDTIAARYDKEIDWDEFLMGMKLLRWWLMRKAKGDTLEVSAGTGRNLPFYPRSALRSLTVTDVSIPMLQQAQSKFSPLQATFHSSEPNTTDPKQPHPLPTRFVPASAASLPAPSASFDTVVQSFGLCSQADPVRALQEIQRVCKPDGTILLLEHGRSHYAWLDDLLDRTAMSHADKWGCWYNRDVADILNRSGLEVIEMGRWHFGTTWWVVAKPGKGVTTK</sequence>
<evidence type="ECO:0000259" key="2">
    <source>
        <dbReference type="Pfam" id="PF08241"/>
    </source>
</evidence>
<dbReference type="STRING" id="1344416.A0A139A590"/>
<dbReference type="AlphaFoldDB" id="A0A139A590"/>
<accession>A0A139A590</accession>
<keyword evidence="4" id="KW-1185">Reference proteome</keyword>
<organism evidence="3 4">
    <name type="scientific">Gonapodya prolifera (strain JEL478)</name>
    <name type="common">Monoblepharis prolifera</name>
    <dbReference type="NCBI Taxonomy" id="1344416"/>
    <lineage>
        <taxon>Eukaryota</taxon>
        <taxon>Fungi</taxon>
        <taxon>Fungi incertae sedis</taxon>
        <taxon>Chytridiomycota</taxon>
        <taxon>Chytridiomycota incertae sedis</taxon>
        <taxon>Monoblepharidomycetes</taxon>
        <taxon>Monoblepharidales</taxon>
        <taxon>Gonapodyaceae</taxon>
        <taxon>Gonapodya</taxon>
    </lineage>
</organism>
<evidence type="ECO:0000313" key="4">
    <source>
        <dbReference type="Proteomes" id="UP000070544"/>
    </source>
</evidence>
<keyword evidence="3" id="KW-0808">Transferase</keyword>
<dbReference type="GO" id="GO:0032259">
    <property type="term" value="P:methylation"/>
    <property type="evidence" value="ECO:0007669"/>
    <property type="project" value="UniProtKB-KW"/>
</dbReference>
<feature type="domain" description="Methyltransferase type 11" evidence="2">
    <location>
        <begin position="59"/>
        <end position="172"/>
    </location>
</feature>
<dbReference type="OrthoDB" id="416496at2759"/>
<feature type="region of interest" description="Disordered" evidence="1">
    <location>
        <begin position="102"/>
        <end position="122"/>
    </location>
</feature>
<dbReference type="Proteomes" id="UP000070544">
    <property type="component" value="Unassembled WGS sequence"/>
</dbReference>
<dbReference type="InterPro" id="IPR050508">
    <property type="entry name" value="Methyltransf_Superfamily"/>
</dbReference>
<gene>
    <name evidence="3" type="ORF">M427DRAFT_114366</name>
</gene>
<dbReference type="InterPro" id="IPR013216">
    <property type="entry name" value="Methyltransf_11"/>
</dbReference>
<dbReference type="Pfam" id="PF08241">
    <property type="entry name" value="Methyltransf_11"/>
    <property type="match status" value="1"/>
</dbReference>
<reference evidence="3 4" key="1">
    <citation type="journal article" date="2015" name="Genome Biol. Evol.">
        <title>Phylogenomic analyses indicate that early fungi evolved digesting cell walls of algal ancestors of land plants.</title>
        <authorList>
            <person name="Chang Y."/>
            <person name="Wang S."/>
            <person name="Sekimoto S."/>
            <person name="Aerts A.L."/>
            <person name="Choi C."/>
            <person name="Clum A."/>
            <person name="LaButti K.M."/>
            <person name="Lindquist E.A."/>
            <person name="Yee Ngan C."/>
            <person name="Ohm R.A."/>
            <person name="Salamov A.A."/>
            <person name="Grigoriev I.V."/>
            <person name="Spatafora J.W."/>
            <person name="Berbee M.L."/>
        </authorList>
    </citation>
    <scope>NUCLEOTIDE SEQUENCE [LARGE SCALE GENOMIC DNA]</scope>
    <source>
        <strain evidence="3 4">JEL478</strain>
    </source>
</reference>
<dbReference type="GO" id="GO:0008757">
    <property type="term" value="F:S-adenosylmethionine-dependent methyltransferase activity"/>
    <property type="evidence" value="ECO:0007669"/>
    <property type="project" value="InterPro"/>
</dbReference>
<dbReference type="EMBL" id="KQ965792">
    <property type="protein sequence ID" value="KXS11976.1"/>
    <property type="molecule type" value="Genomic_DNA"/>
</dbReference>
<dbReference type="OMA" id="EKLMRMG"/>
<proteinExistence type="predicted"/>
<evidence type="ECO:0000313" key="3">
    <source>
        <dbReference type="EMBL" id="KXS11976.1"/>
    </source>
</evidence>
<protein>
    <submittedName>
        <fullName evidence="3">S-adenosyl-L-methionine-dependent methyltransferase</fullName>
    </submittedName>
</protein>